<evidence type="ECO:0000256" key="1">
    <source>
        <dbReference type="ARBA" id="ARBA00000111"/>
    </source>
</evidence>
<dbReference type="EC" id="3.1.1.32" evidence="17"/>
<feature type="region of interest" description="Disordered" evidence="18">
    <location>
        <begin position="128"/>
        <end position="150"/>
    </location>
</feature>
<sequence>MRLVRIACLLAALLPFASHAQAADAAWQSCTAIADAMQRLACFDAWARNQRPPAEASAPAPVAQPPSPVAAQAAPAPRRGLRLTPSDGCRDADYAELSRFWELEPGADCGTFGLRGYRPLNLDLAKGDSVNSQPTSGNPANNATTSQDFRTTETRLQLSVRTKIAQGLLVGRADAIDSLWFAYTQKSYWQLFTPSLSRPFRSTDHEPEMLYVFPLQPAQQDRWRLRYGGLGIVHQSNGQSLPLSRSWNRVYLMGGAENDRLQLLGRIWHRLPEDAASDDNPGIEDYIGRGELNAIWHQSRTNLFSATARHSLRSPGRGSLRLEWFRTLADAGEGVPGGLQLHTQIFTGYGDTLLDYNHKRTVFSIGLSLVEW</sequence>
<keyword evidence="5" id="KW-1134">Transmembrane beta strand</keyword>
<evidence type="ECO:0000256" key="3">
    <source>
        <dbReference type="ARBA" id="ARBA00010525"/>
    </source>
</evidence>
<dbReference type="PRINTS" id="PR01486">
    <property type="entry name" value="PHPHLIPASEA1"/>
</dbReference>
<dbReference type="GO" id="GO:0004623">
    <property type="term" value="F:phospholipase A2 activity"/>
    <property type="evidence" value="ECO:0007669"/>
    <property type="project" value="UniProtKB-EC"/>
</dbReference>
<keyword evidence="12 17" id="KW-0443">Lipid metabolism</keyword>
<dbReference type="EC" id="3.1.1.4" evidence="17"/>
<evidence type="ECO:0000256" key="18">
    <source>
        <dbReference type="SAM" id="MobiDB-lite"/>
    </source>
</evidence>
<comment type="similarity">
    <text evidence="3 17">Belongs to the phospholipase A1 family.</text>
</comment>
<dbReference type="EMBL" id="JAEQNE010000002">
    <property type="protein sequence ID" value="MBL0391905.1"/>
    <property type="molecule type" value="Genomic_DNA"/>
</dbReference>
<keyword evidence="6" id="KW-0812">Transmembrane</keyword>
<comment type="cofactor">
    <cofactor evidence="17">
        <name>Ca(2+)</name>
        <dbReference type="ChEBI" id="CHEBI:29108"/>
    </cofactor>
    <text evidence="17">Binds 1 Ca(2+) ion per monomer. In the dimeric form the Ca(2+) is bound by different amino acids with binding of each Ca(2+) shared with ligands coming from each monomer. The Ca(2+) ion may have a role in catalysis.</text>
</comment>
<feature type="signal peptide" evidence="17">
    <location>
        <begin position="1"/>
        <end position="22"/>
    </location>
</feature>
<keyword evidence="9 17" id="KW-0378">Hydrolase</keyword>
<evidence type="ECO:0000256" key="7">
    <source>
        <dbReference type="ARBA" id="ARBA00022723"/>
    </source>
</evidence>
<reference evidence="19 20" key="1">
    <citation type="journal article" date="2017" name="Int. J. Syst. Evol. Microbiol.">
        <title>Ramlibacter monticola sp. nov., isolated from forest soil.</title>
        <authorList>
            <person name="Chaudhary D.K."/>
            <person name="Kim J."/>
        </authorList>
    </citation>
    <scope>NUCLEOTIDE SEQUENCE [LARGE SCALE GENOMIC DNA]</scope>
    <source>
        <strain evidence="19 20">KACC 19175</strain>
    </source>
</reference>
<dbReference type="PANTHER" id="PTHR40457">
    <property type="entry name" value="PHOSPHOLIPASE A1"/>
    <property type="match status" value="1"/>
</dbReference>
<comment type="catalytic activity">
    <reaction evidence="2 17">
        <text>a 1,2-diacyl-sn-glycero-3-phosphocholine + H2O = a 1-acyl-sn-glycero-3-phosphocholine + a fatty acid + H(+)</text>
        <dbReference type="Rhea" id="RHEA:15801"/>
        <dbReference type="ChEBI" id="CHEBI:15377"/>
        <dbReference type="ChEBI" id="CHEBI:15378"/>
        <dbReference type="ChEBI" id="CHEBI:28868"/>
        <dbReference type="ChEBI" id="CHEBI:57643"/>
        <dbReference type="ChEBI" id="CHEBI:58168"/>
        <dbReference type="EC" id="3.1.1.4"/>
    </reaction>
</comment>
<proteinExistence type="inferred from homology"/>
<organism evidence="19 20">
    <name type="scientific">Ramlibacter monticola</name>
    <dbReference type="NCBI Taxonomy" id="1926872"/>
    <lineage>
        <taxon>Bacteria</taxon>
        <taxon>Pseudomonadati</taxon>
        <taxon>Pseudomonadota</taxon>
        <taxon>Betaproteobacteria</taxon>
        <taxon>Burkholderiales</taxon>
        <taxon>Comamonadaceae</taxon>
        <taxon>Ramlibacter</taxon>
    </lineage>
</organism>
<dbReference type="Pfam" id="PF02253">
    <property type="entry name" value="PLA1"/>
    <property type="match status" value="1"/>
</dbReference>
<feature type="active site" description="Nucleophile" evidence="15">
    <location>
        <position position="236"/>
    </location>
</feature>
<comment type="function">
    <text evidence="17">Hydrolysis of phosphatidylcholine with phospholipase A2 (EC 3.1.1.4) and phospholipase A1 (EC 3.1.1.32) activities.</text>
</comment>
<evidence type="ECO:0000313" key="20">
    <source>
        <dbReference type="Proteomes" id="UP000599109"/>
    </source>
</evidence>
<evidence type="ECO:0000256" key="16">
    <source>
        <dbReference type="PIRSR" id="PIRSR603187-2"/>
    </source>
</evidence>
<evidence type="ECO:0000256" key="10">
    <source>
        <dbReference type="ARBA" id="ARBA00022837"/>
    </source>
</evidence>
<dbReference type="GO" id="GO:0016042">
    <property type="term" value="P:lipid catabolic process"/>
    <property type="evidence" value="ECO:0007669"/>
    <property type="project" value="UniProtKB-KW"/>
</dbReference>
<comment type="caution">
    <text evidence="19">The sequence shown here is derived from an EMBL/GenBank/DDBJ whole genome shotgun (WGS) entry which is preliminary data.</text>
</comment>
<evidence type="ECO:0000256" key="15">
    <source>
        <dbReference type="PIRSR" id="PIRSR603187-1"/>
    </source>
</evidence>
<name>A0A937CSW4_9BURK</name>
<keyword evidence="11 17" id="KW-0442">Lipid degradation</keyword>
<comment type="subunit">
    <text evidence="4 17">Homodimer; dimerization is reversible, and the dimeric form is the active one.</text>
</comment>
<comment type="subcellular location">
    <subcellularLocation>
        <location evidence="17">Cell outer membrane</location>
        <topology evidence="17">Multi-pass membrane protein</topology>
    </subcellularLocation>
    <text evidence="17">One of the very few enzymes located there.</text>
</comment>
<comment type="catalytic activity">
    <reaction evidence="1 17">
        <text>a 1,2-diacyl-sn-glycero-3-phosphocholine + H2O = a 2-acyl-sn-glycero-3-phosphocholine + a fatty acid + H(+)</text>
        <dbReference type="Rhea" id="RHEA:18689"/>
        <dbReference type="ChEBI" id="CHEBI:15377"/>
        <dbReference type="ChEBI" id="CHEBI:15378"/>
        <dbReference type="ChEBI" id="CHEBI:28868"/>
        <dbReference type="ChEBI" id="CHEBI:57643"/>
        <dbReference type="ChEBI" id="CHEBI:57875"/>
        <dbReference type="EC" id="3.1.1.32"/>
    </reaction>
</comment>
<evidence type="ECO:0000256" key="14">
    <source>
        <dbReference type="ARBA" id="ARBA00023237"/>
    </source>
</evidence>
<evidence type="ECO:0000256" key="4">
    <source>
        <dbReference type="ARBA" id="ARBA00011702"/>
    </source>
</evidence>
<accession>A0A937CSW4</accession>
<feature type="compositionally biased region" description="Polar residues" evidence="18">
    <location>
        <begin position="129"/>
        <end position="150"/>
    </location>
</feature>
<keyword evidence="14 17" id="KW-0998">Cell outer membrane</keyword>
<evidence type="ECO:0000256" key="17">
    <source>
        <dbReference type="RuleBase" id="RU366027"/>
    </source>
</evidence>
<dbReference type="Gene3D" id="2.40.230.10">
    <property type="entry name" value="Phospholipase A1"/>
    <property type="match status" value="1"/>
</dbReference>
<dbReference type="RefSeq" id="WP_201674504.1">
    <property type="nucleotide sequence ID" value="NZ_JAEQNE010000002.1"/>
</dbReference>
<keyword evidence="8 17" id="KW-0732">Signal</keyword>
<feature type="binding site" description="in dimeric form" evidence="16">
    <location>
        <position position="197"/>
    </location>
    <ligand>
        <name>Ca(2+)</name>
        <dbReference type="ChEBI" id="CHEBI:29108"/>
        <label>1</label>
    </ligand>
</feature>
<keyword evidence="13" id="KW-0472">Membrane</keyword>
<evidence type="ECO:0000256" key="12">
    <source>
        <dbReference type="ARBA" id="ARBA00023098"/>
    </source>
</evidence>
<evidence type="ECO:0000256" key="9">
    <source>
        <dbReference type="ARBA" id="ARBA00022801"/>
    </source>
</evidence>
<feature type="chain" id="PRO_5038159390" description="Phospholipase A1" evidence="17">
    <location>
        <begin position="23"/>
        <end position="372"/>
    </location>
</feature>
<feature type="binding site" description="in dimeric form" evidence="16">
    <location>
        <position position="244"/>
    </location>
    <ligand>
        <name>Ca(2+)</name>
        <dbReference type="ChEBI" id="CHEBI:29108"/>
        <label>1</label>
    </ligand>
</feature>
<dbReference type="PANTHER" id="PTHR40457:SF1">
    <property type="entry name" value="PHOSPHOLIPASE A1"/>
    <property type="match status" value="1"/>
</dbReference>
<evidence type="ECO:0000256" key="6">
    <source>
        <dbReference type="ARBA" id="ARBA00022692"/>
    </source>
</evidence>
<dbReference type="SUPFAM" id="SSF56931">
    <property type="entry name" value="Outer membrane phospholipase A (OMPLA)"/>
    <property type="match status" value="1"/>
</dbReference>
<evidence type="ECO:0000313" key="19">
    <source>
        <dbReference type="EMBL" id="MBL0391905.1"/>
    </source>
</evidence>
<feature type="active site" description="Proton acceptor" evidence="15">
    <location>
        <position position="234"/>
    </location>
</feature>
<evidence type="ECO:0000256" key="13">
    <source>
        <dbReference type="ARBA" id="ARBA00023136"/>
    </source>
</evidence>
<dbReference type="AlphaFoldDB" id="A0A937CSW4"/>
<keyword evidence="7 16" id="KW-0479">Metal-binding</keyword>
<dbReference type="InterPro" id="IPR003187">
    <property type="entry name" value="PLipase_A1"/>
</dbReference>
<dbReference type="GO" id="GO:0008970">
    <property type="term" value="F:phospholipase A1 activity"/>
    <property type="evidence" value="ECO:0007669"/>
    <property type="project" value="UniProtKB-EC"/>
</dbReference>
<dbReference type="Proteomes" id="UP000599109">
    <property type="component" value="Unassembled WGS sequence"/>
</dbReference>
<feature type="region of interest" description="Disordered" evidence="18">
    <location>
        <begin position="53"/>
        <end position="85"/>
    </location>
</feature>
<protein>
    <recommendedName>
        <fullName evidence="17">Phospholipase A1</fullName>
        <ecNumber evidence="17">3.1.1.32</ecNumber>
        <ecNumber evidence="17">3.1.1.4</ecNumber>
    </recommendedName>
    <alternativeName>
        <fullName evidence="17">Phosphatidylcholine 1-acylhydrolase</fullName>
    </alternativeName>
</protein>
<dbReference type="GO" id="GO:0046872">
    <property type="term" value="F:metal ion binding"/>
    <property type="evidence" value="ECO:0007669"/>
    <property type="project" value="UniProtKB-KW"/>
</dbReference>
<keyword evidence="10 16" id="KW-0106">Calcium</keyword>
<evidence type="ECO:0000256" key="8">
    <source>
        <dbReference type="ARBA" id="ARBA00022729"/>
    </source>
</evidence>
<dbReference type="InterPro" id="IPR036541">
    <property type="entry name" value="PLipase_A1_sf"/>
</dbReference>
<evidence type="ECO:0000256" key="11">
    <source>
        <dbReference type="ARBA" id="ARBA00022963"/>
    </source>
</evidence>
<keyword evidence="20" id="KW-1185">Reference proteome</keyword>
<dbReference type="GO" id="GO:0009279">
    <property type="term" value="C:cell outer membrane"/>
    <property type="evidence" value="ECO:0007669"/>
    <property type="project" value="UniProtKB-SubCell"/>
</dbReference>
<feature type="binding site" description="in dimeric form" evidence="16">
    <location>
        <position position="279"/>
    </location>
    <ligand>
        <name>Ca(2+)</name>
        <dbReference type="ChEBI" id="CHEBI:29108"/>
        <label>1</label>
    </ligand>
</feature>
<gene>
    <name evidence="19" type="ORF">JJ685_12265</name>
</gene>
<evidence type="ECO:0000256" key="2">
    <source>
        <dbReference type="ARBA" id="ARBA00001604"/>
    </source>
</evidence>
<evidence type="ECO:0000256" key="5">
    <source>
        <dbReference type="ARBA" id="ARBA00022452"/>
    </source>
</evidence>